<keyword evidence="2" id="KW-0680">Restriction system</keyword>
<evidence type="ECO:0000256" key="2">
    <source>
        <dbReference type="ARBA" id="ARBA00022747"/>
    </source>
</evidence>
<dbReference type="Proteomes" id="UP000613768">
    <property type="component" value="Unassembled WGS sequence"/>
</dbReference>
<dbReference type="InterPro" id="IPR052021">
    <property type="entry name" value="Type-I_RS_S_subunit"/>
</dbReference>
<evidence type="ECO:0000256" key="3">
    <source>
        <dbReference type="ARBA" id="ARBA00023125"/>
    </source>
</evidence>
<comment type="similarity">
    <text evidence="1">Belongs to the type-I restriction system S methylase family.</text>
</comment>
<dbReference type="GO" id="GO:0009307">
    <property type="term" value="P:DNA restriction-modification system"/>
    <property type="evidence" value="ECO:0007669"/>
    <property type="project" value="UniProtKB-KW"/>
</dbReference>
<protein>
    <submittedName>
        <fullName evidence="6">Restriction endonuclease subunit S</fullName>
    </submittedName>
</protein>
<evidence type="ECO:0000313" key="7">
    <source>
        <dbReference type="Proteomes" id="UP000613768"/>
    </source>
</evidence>
<proteinExistence type="inferred from homology"/>
<sequence>MNEATSTPPFPRRLVRISDVAATASGTTPSRDQSRYWKPAEIPWVKTGEIHFAPIRRTEEAVSRIALDECSLPLLPPGTVLVAMYGQGKTRGQSAVLEIEATTNQACFAVLPTEAFAPEYLQYWFQFSYSTLRQSSEGRGGNQANLNSEILGNLEVPWVEREEQLRIAARLHAQLADAETVRRAAQAQRESAEALVAAIYREAFAQVVPVAVPPAFDEPPPGWQWRKLTDVARLESGHTPSRSRSDWWGGDVSWISLTEIRALDGQWVESTQLRTNAAGIANSAARILPRGTVCYSRTASVGFVVIMAKPMATSQDFANWVCGDALDPEFLMHALIRARKELRDLATGATHKTIYMPTLESFRVCAPDIDAQRRIVRGLKQRLEEASALRAALDAQQAELAKLPQRLLAQAFEN</sequence>
<dbReference type="PANTHER" id="PTHR30408">
    <property type="entry name" value="TYPE-1 RESTRICTION ENZYME ECOKI SPECIFICITY PROTEIN"/>
    <property type="match status" value="1"/>
</dbReference>
<name>A0AAW3ZJG0_9GAMM</name>
<evidence type="ECO:0000259" key="5">
    <source>
        <dbReference type="Pfam" id="PF01420"/>
    </source>
</evidence>
<dbReference type="InterPro" id="IPR000055">
    <property type="entry name" value="Restrct_endonuc_typeI_TRD"/>
</dbReference>
<keyword evidence="4" id="KW-0175">Coiled coil</keyword>
<dbReference type="InterPro" id="IPR044946">
    <property type="entry name" value="Restrct_endonuc_typeI_TRD_sf"/>
</dbReference>
<dbReference type="EMBL" id="JACYTR010000019">
    <property type="protein sequence ID" value="MBD8526233.1"/>
    <property type="molecule type" value="Genomic_DNA"/>
</dbReference>
<keyword evidence="6" id="KW-0255">Endonuclease</keyword>
<dbReference type="RefSeq" id="WP_192029655.1">
    <property type="nucleotide sequence ID" value="NZ_JACYTR010000019.1"/>
</dbReference>
<comment type="caution">
    <text evidence="6">The sequence shown here is derived from an EMBL/GenBank/DDBJ whole genome shotgun (WGS) entry which is preliminary data.</text>
</comment>
<keyword evidence="3" id="KW-0238">DNA-binding</keyword>
<evidence type="ECO:0000313" key="6">
    <source>
        <dbReference type="EMBL" id="MBD8526233.1"/>
    </source>
</evidence>
<dbReference type="Pfam" id="PF01420">
    <property type="entry name" value="Methylase_S"/>
    <property type="match status" value="2"/>
</dbReference>
<feature type="domain" description="Type I restriction modification DNA specificity" evidence="5">
    <location>
        <begin position="222"/>
        <end position="384"/>
    </location>
</feature>
<dbReference type="CDD" id="cd17248">
    <property type="entry name" value="RMtype1_S_AmiI-TRD2-CR2_like"/>
    <property type="match status" value="1"/>
</dbReference>
<evidence type="ECO:0000256" key="1">
    <source>
        <dbReference type="ARBA" id="ARBA00010923"/>
    </source>
</evidence>
<evidence type="ECO:0000256" key="4">
    <source>
        <dbReference type="SAM" id="Coils"/>
    </source>
</evidence>
<accession>A0AAW3ZJG0</accession>
<keyword evidence="6" id="KW-0540">Nuclease</keyword>
<keyword evidence="7" id="KW-1185">Reference proteome</keyword>
<dbReference type="GO" id="GO:0003677">
    <property type="term" value="F:DNA binding"/>
    <property type="evidence" value="ECO:0007669"/>
    <property type="project" value="UniProtKB-KW"/>
</dbReference>
<feature type="coiled-coil region" evidence="4">
    <location>
        <begin position="369"/>
        <end position="399"/>
    </location>
</feature>
<organism evidence="6 7">
    <name type="scientific">Pseudomarimonas arenosa</name>
    <dbReference type="NCBI Taxonomy" id="2774145"/>
    <lineage>
        <taxon>Bacteria</taxon>
        <taxon>Pseudomonadati</taxon>
        <taxon>Pseudomonadota</taxon>
        <taxon>Gammaproteobacteria</taxon>
        <taxon>Lysobacterales</taxon>
        <taxon>Lysobacteraceae</taxon>
        <taxon>Pseudomarimonas</taxon>
    </lineage>
</organism>
<feature type="domain" description="Type I restriction modification DNA specificity" evidence="5">
    <location>
        <begin position="15"/>
        <end position="175"/>
    </location>
</feature>
<dbReference type="PANTHER" id="PTHR30408:SF12">
    <property type="entry name" value="TYPE I RESTRICTION ENZYME MJAVIII SPECIFICITY SUBUNIT"/>
    <property type="match status" value="1"/>
</dbReference>
<dbReference type="Gene3D" id="3.90.220.20">
    <property type="entry name" value="DNA methylase specificity domains"/>
    <property type="match status" value="3"/>
</dbReference>
<gene>
    <name evidence="6" type="ORF">IFO71_10840</name>
</gene>
<reference evidence="6 7" key="1">
    <citation type="submission" date="2020-09" db="EMBL/GenBank/DDBJ databases">
        <title>Pseudoxanthomonas sp. CAU 1598 isolated from sand of Yaerae Beach.</title>
        <authorList>
            <person name="Kim W."/>
        </authorList>
    </citation>
    <scope>NUCLEOTIDE SEQUENCE [LARGE SCALE GENOMIC DNA]</scope>
    <source>
        <strain evidence="6 7">CAU 1598</strain>
    </source>
</reference>
<dbReference type="AlphaFoldDB" id="A0AAW3ZJG0"/>
<dbReference type="GO" id="GO:0004519">
    <property type="term" value="F:endonuclease activity"/>
    <property type="evidence" value="ECO:0007669"/>
    <property type="project" value="UniProtKB-KW"/>
</dbReference>
<dbReference type="SUPFAM" id="SSF116734">
    <property type="entry name" value="DNA methylase specificity domain"/>
    <property type="match status" value="2"/>
</dbReference>
<feature type="coiled-coil region" evidence="4">
    <location>
        <begin position="168"/>
        <end position="195"/>
    </location>
</feature>
<keyword evidence="6" id="KW-0378">Hydrolase</keyword>